<dbReference type="InterPro" id="IPR051430">
    <property type="entry name" value="Fungal_TF_Env_Response"/>
</dbReference>
<dbReference type="InterPro" id="IPR007219">
    <property type="entry name" value="XnlR_reg_dom"/>
</dbReference>
<sequence length="770" mass="85325">MADQVPDGRRKRTATSCLLCRKRKIRCNQESPCSNCLRAKNENCVYESHNHPVPFSRTRLTQAQTTLAPRHKETVLLGAPPGNSASTTSRSSLPNHASSSQATSSTAASTPPIQISTPDAESLRLKLRIRDLEEQLSKLTSTPANTSSETPHWNIQTLNSTISGTFHVHCEGSSLGQQQSIARSVTHKTRLFGQSHWAVNGVLLIRDVFESIDAHAHSEAVKAWSGIERCKSLAKFIKSQRTFSWIPSSTPDLPHKEISDALLDCYFRSAECIHRILHIPSFRRDYEAVWISKMTAADRGFMIQLSLVLAIGAVTYDERFSLRTSATRWVSAARSWLSEPKSKSQLDIQTLQTSLLLLVAQERLGLVEDSTWISVGALLRKAIYMGLHRDPAVLPPRTIFAAEMRRRLWNTILEMALQSSLTSGGPPFISLDDFDTAPPGNFDDDQIMTDDPVPQPPSSFTQVSMAIAFRETFPQRLAVVKFLNDLASPIAYDKTLQLDSKLRDAYKSLRRSLLAYSGSTKTRTPSPYEMRMADFIMHRYLLALHAPYFGAAFSETLYAFSRIVVVESSLKIWRAAYPVTIDNSPVTPEANELQRLITCSAGFHPAGAIHAAFLIAIDLRMQLKEDDSLEPAPLRPDLLSVIQESKQWFLQAVEAGETSIKGYLLMSVIAAQVKGLMLGFGEGEITGQLIKAVEGVEEDCMPILTAMASEFHVRGTGSSDALESTNMVQGNHTMDDFGPMAVDNLFDFANTESMGWMLNDNPSMGTPSLW</sequence>
<dbReference type="CDD" id="cd12148">
    <property type="entry name" value="fungal_TF_MHR"/>
    <property type="match status" value="1"/>
</dbReference>
<evidence type="ECO:0000256" key="2">
    <source>
        <dbReference type="ARBA" id="ARBA00022833"/>
    </source>
</evidence>
<dbReference type="EMBL" id="CP089279">
    <property type="protein sequence ID" value="USP81341.1"/>
    <property type="molecule type" value="Genomic_DNA"/>
</dbReference>
<keyword evidence="5" id="KW-0804">Transcription</keyword>
<keyword evidence="2" id="KW-0862">Zinc</keyword>
<name>A0A9Q8ZDL9_CURCL</name>
<dbReference type="InterPro" id="IPR036864">
    <property type="entry name" value="Zn2-C6_fun-type_DNA-bd_sf"/>
</dbReference>
<dbReference type="GO" id="GO:0001228">
    <property type="term" value="F:DNA-binding transcription activator activity, RNA polymerase II-specific"/>
    <property type="evidence" value="ECO:0007669"/>
    <property type="project" value="TreeGrafter"/>
</dbReference>
<evidence type="ECO:0000256" key="6">
    <source>
        <dbReference type="ARBA" id="ARBA00023242"/>
    </source>
</evidence>
<keyword evidence="4" id="KW-0238">DNA-binding</keyword>
<reference evidence="9" key="1">
    <citation type="submission" date="2021-12" db="EMBL/GenBank/DDBJ databases">
        <title>Curvularia clavata genome.</title>
        <authorList>
            <person name="Cao Y."/>
        </authorList>
    </citation>
    <scope>NUCLEOTIDE SEQUENCE</scope>
    <source>
        <strain evidence="9">Yc1106</strain>
    </source>
</reference>
<evidence type="ECO:0000256" key="7">
    <source>
        <dbReference type="SAM" id="MobiDB-lite"/>
    </source>
</evidence>
<dbReference type="AlphaFoldDB" id="A0A9Q8ZDL9"/>
<protein>
    <recommendedName>
        <fullName evidence="8">Zn(2)-C6 fungal-type domain-containing protein</fullName>
    </recommendedName>
</protein>
<dbReference type="PANTHER" id="PTHR31944">
    <property type="entry name" value="HEME-RESPONSIVE ZINC FINGER TRANSCRIPTION FACTOR HAP1"/>
    <property type="match status" value="1"/>
</dbReference>
<dbReference type="GO" id="GO:0008270">
    <property type="term" value="F:zinc ion binding"/>
    <property type="evidence" value="ECO:0007669"/>
    <property type="project" value="InterPro"/>
</dbReference>
<keyword evidence="1" id="KW-0479">Metal-binding</keyword>
<dbReference type="Proteomes" id="UP001056012">
    <property type="component" value="Chromosome 6"/>
</dbReference>
<evidence type="ECO:0000256" key="3">
    <source>
        <dbReference type="ARBA" id="ARBA00023015"/>
    </source>
</evidence>
<dbReference type="GO" id="GO:0006351">
    <property type="term" value="P:DNA-templated transcription"/>
    <property type="evidence" value="ECO:0007669"/>
    <property type="project" value="InterPro"/>
</dbReference>
<feature type="region of interest" description="Disordered" evidence="7">
    <location>
        <begin position="73"/>
        <end position="120"/>
    </location>
</feature>
<evidence type="ECO:0000313" key="10">
    <source>
        <dbReference type="Proteomes" id="UP001056012"/>
    </source>
</evidence>
<keyword evidence="10" id="KW-1185">Reference proteome</keyword>
<feature type="compositionally biased region" description="Polar residues" evidence="7">
    <location>
        <begin position="83"/>
        <end position="96"/>
    </location>
</feature>
<dbReference type="Gene3D" id="4.10.240.10">
    <property type="entry name" value="Zn(2)-C6 fungal-type DNA-binding domain"/>
    <property type="match status" value="1"/>
</dbReference>
<dbReference type="SUPFAM" id="SSF57701">
    <property type="entry name" value="Zn2/Cys6 DNA-binding domain"/>
    <property type="match status" value="1"/>
</dbReference>
<dbReference type="SMART" id="SM00066">
    <property type="entry name" value="GAL4"/>
    <property type="match status" value="1"/>
</dbReference>
<dbReference type="GO" id="GO:0005634">
    <property type="term" value="C:nucleus"/>
    <property type="evidence" value="ECO:0007669"/>
    <property type="project" value="TreeGrafter"/>
</dbReference>
<dbReference type="GO" id="GO:0000978">
    <property type="term" value="F:RNA polymerase II cis-regulatory region sequence-specific DNA binding"/>
    <property type="evidence" value="ECO:0007669"/>
    <property type="project" value="TreeGrafter"/>
</dbReference>
<dbReference type="SMART" id="SM00906">
    <property type="entry name" value="Fungal_trans"/>
    <property type="match status" value="1"/>
</dbReference>
<dbReference type="VEuPathDB" id="FungiDB:yc1106_08615"/>
<dbReference type="PROSITE" id="PS50048">
    <property type="entry name" value="ZN2_CY6_FUNGAL_2"/>
    <property type="match status" value="1"/>
</dbReference>
<dbReference type="PROSITE" id="PS00463">
    <property type="entry name" value="ZN2_CY6_FUNGAL_1"/>
    <property type="match status" value="1"/>
</dbReference>
<dbReference type="Pfam" id="PF00172">
    <property type="entry name" value="Zn_clus"/>
    <property type="match status" value="1"/>
</dbReference>
<evidence type="ECO:0000256" key="5">
    <source>
        <dbReference type="ARBA" id="ARBA00023163"/>
    </source>
</evidence>
<evidence type="ECO:0000256" key="1">
    <source>
        <dbReference type="ARBA" id="ARBA00022723"/>
    </source>
</evidence>
<dbReference type="PANTHER" id="PTHR31944:SF131">
    <property type="entry name" value="HEME-RESPONSIVE ZINC FINGER TRANSCRIPTION FACTOR HAP1"/>
    <property type="match status" value="1"/>
</dbReference>
<evidence type="ECO:0000256" key="4">
    <source>
        <dbReference type="ARBA" id="ARBA00023125"/>
    </source>
</evidence>
<feature type="compositionally biased region" description="Low complexity" evidence="7">
    <location>
        <begin position="97"/>
        <end position="110"/>
    </location>
</feature>
<dbReference type="CDD" id="cd00067">
    <property type="entry name" value="GAL4"/>
    <property type="match status" value="1"/>
</dbReference>
<evidence type="ECO:0000259" key="8">
    <source>
        <dbReference type="PROSITE" id="PS50048"/>
    </source>
</evidence>
<feature type="domain" description="Zn(2)-C6 fungal-type" evidence="8">
    <location>
        <begin position="16"/>
        <end position="46"/>
    </location>
</feature>
<proteinExistence type="predicted"/>
<dbReference type="Pfam" id="PF04082">
    <property type="entry name" value="Fungal_trans"/>
    <property type="match status" value="1"/>
</dbReference>
<dbReference type="InterPro" id="IPR001138">
    <property type="entry name" value="Zn2Cys6_DnaBD"/>
</dbReference>
<dbReference type="OrthoDB" id="4337792at2759"/>
<gene>
    <name evidence="9" type="ORF">yc1106_08615</name>
</gene>
<organism evidence="9 10">
    <name type="scientific">Curvularia clavata</name>
    <dbReference type="NCBI Taxonomy" id="95742"/>
    <lineage>
        <taxon>Eukaryota</taxon>
        <taxon>Fungi</taxon>
        <taxon>Dikarya</taxon>
        <taxon>Ascomycota</taxon>
        <taxon>Pezizomycotina</taxon>
        <taxon>Dothideomycetes</taxon>
        <taxon>Pleosporomycetidae</taxon>
        <taxon>Pleosporales</taxon>
        <taxon>Pleosporineae</taxon>
        <taxon>Pleosporaceae</taxon>
        <taxon>Curvularia</taxon>
    </lineage>
</organism>
<accession>A0A9Q8ZDL9</accession>
<evidence type="ECO:0000313" key="9">
    <source>
        <dbReference type="EMBL" id="USP81341.1"/>
    </source>
</evidence>
<keyword evidence="3" id="KW-0805">Transcription regulation</keyword>
<keyword evidence="6" id="KW-0539">Nucleus</keyword>